<gene>
    <name evidence="2" type="ORF">PDESU_00147</name>
</gene>
<sequence length="210" mass="22665">MKSNKTCTRKQAFTLIELLAVIAIIGILFTLVSPQIGKARMRAKLTEQAAKARYIVEAITAYESGSRFSTGWPKSGETNTATSTEFLVSLVEGGYLDVDYSFFAGPGMRPAIDQTDFEQNGAECNGWSILCDLNDATPGNLPVVFMASYNITGGGFSSAVIPIGEKGFVFATKNGEAIVLEERDMSGENFDSIFNKNLIDDLGTISVMEP</sequence>
<evidence type="ECO:0000313" key="2">
    <source>
        <dbReference type="EMBL" id="VGO11602.1"/>
    </source>
</evidence>
<dbReference type="EMBL" id="CAAHFG010000001">
    <property type="protein sequence ID" value="VGO11602.1"/>
    <property type="molecule type" value="Genomic_DNA"/>
</dbReference>
<dbReference type="RefSeq" id="WP_136077347.1">
    <property type="nucleotide sequence ID" value="NZ_CAAHFG010000001.1"/>
</dbReference>
<evidence type="ECO:0008006" key="4">
    <source>
        <dbReference type="Google" id="ProtNLM"/>
    </source>
</evidence>
<keyword evidence="1" id="KW-1133">Transmembrane helix</keyword>
<dbReference type="InterPro" id="IPR012902">
    <property type="entry name" value="N_methyl_site"/>
</dbReference>
<evidence type="ECO:0000313" key="3">
    <source>
        <dbReference type="Proteomes" id="UP000366872"/>
    </source>
</evidence>
<dbReference type="PANTHER" id="PTHR30093">
    <property type="entry name" value="GENERAL SECRETION PATHWAY PROTEIN G"/>
    <property type="match status" value="1"/>
</dbReference>
<proteinExistence type="predicted"/>
<reference evidence="2 3" key="1">
    <citation type="submission" date="2019-04" db="EMBL/GenBank/DDBJ databases">
        <authorList>
            <person name="Van Vliet M D."/>
        </authorList>
    </citation>
    <scope>NUCLEOTIDE SEQUENCE [LARGE SCALE GENOMIC DNA]</scope>
    <source>
        <strain evidence="2 3">F1</strain>
    </source>
</reference>
<dbReference type="Pfam" id="PF07963">
    <property type="entry name" value="N_methyl"/>
    <property type="match status" value="1"/>
</dbReference>
<evidence type="ECO:0000256" key="1">
    <source>
        <dbReference type="SAM" id="Phobius"/>
    </source>
</evidence>
<keyword evidence="1" id="KW-0472">Membrane</keyword>
<dbReference type="NCBIfam" id="TIGR02532">
    <property type="entry name" value="IV_pilin_GFxxxE"/>
    <property type="match status" value="1"/>
</dbReference>
<name>A0A6C2TVP5_PONDE</name>
<feature type="transmembrane region" description="Helical" evidence="1">
    <location>
        <begin position="12"/>
        <end position="32"/>
    </location>
</feature>
<keyword evidence="1" id="KW-0812">Transmembrane</keyword>
<dbReference type="Gene3D" id="3.30.700.10">
    <property type="entry name" value="Glycoprotein, Type 4 Pilin"/>
    <property type="match status" value="1"/>
</dbReference>
<keyword evidence="3" id="KW-1185">Reference proteome</keyword>
<dbReference type="AlphaFoldDB" id="A0A6C2TVP5"/>
<dbReference type="SUPFAM" id="SSF54523">
    <property type="entry name" value="Pili subunits"/>
    <property type="match status" value="1"/>
</dbReference>
<organism evidence="2 3">
    <name type="scientific">Pontiella desulfatans</name>
    <dbReference type="NCBI Taxonomy" id="2750659"/>
    <lineage>
        <taxon>Bacteria</taxon>
        <taxon>Pseudomonadati</taxon>
        <taxon>Kiritimatiellota</taxon>
        <taxon>Kiritimatiellia</taxon>
        <taxon>Kiritimatiellales</taxon>
        <taxon>Pontiellaceae</taxon>
        <taxon>Pontiella</taxon>
    </lineage>
</organism>
<protein>
    <recommendedName>
        <fullName evidence="4">Type II secretion system protein G</fullName>
    </recommendedName>
</protein>
<dbReference type="InterPro" id="IPR045584">
    <property type="entry name" value="Pilin-like"/>
</dbReference>
<dbReference type="Proteomes" id="UP000366872">
    <property type="component" value="Unassembled WGS sequence"/>
</dbReference>
<accession>A0A6C2TVP5</accession>